<dbReference type="InterPro" id="IPR003807">
    <property type="entry name" value="DUF202"/>
</dbReference>
<comment type="subcellular location">
    <subcellularLocation>
        <location evidence="1">Endomembrane system</location>
        <topology evidence="1">Multi-pass membrane protein</topology>
    </subcellularLocation>
</comment>
<organism evidence="7 8">
    <name type="scientific">Kibdelosporangium aridum</name>
    <dbReference type="NCBI Taxonomy" id="2030"/>
    <lineage>
        <taxon>Bacteria</taxon>
        <taxon>Bacillati</taxon>
        <taxon>Actinomycetota</taxon>
        <taxon>Actinomycetes</taxon>
        <taxon>Pseudonocardiales</taxon>
        <taxon>Pseudonocardiaceae</taxon>
        <taxon>Kibdelosporangium</taxon>
    </lineage>
</organism>
<evidence type="ECO:0000256" key="1">
    <source>
        <dbReference type="ARBA" id="ARBA00004127"/>
    </source>
</evidence>
<feature type="transmembrane region" description="Helical" evidence="5">
    <location>
        <begin position="21"/>
        <end position="40"/>
    </location>
</feature>
<name>A0A1W2EMC4_KIBAR</name>
<proteinExistence type="predicted"/>
<keyword evidence="2 5" id="KW-0812">Transmembrane</keyword>
<evidence type="ECO:0000256" key="4">
    <source>
        <dbReference type="ARBA" id="ARBA00023136"/>
    </source>
</evidence>
<feature type="transmembrane region" description="Helical" evidence="5">
    <location>
        <begin position="46"/>
        <end position="67"/>
    </location>
</feature>
<evidence type="ECO:0000256" key="3">
    <source>
        <dbReference type="ARBA" id="ARBA00022989"/>
    </source>
</evidence>
<evidence type="ECO:0000313" key="7">
    <source>
        <dbReference type="EMBL" id="SMD10785.1"/>
    </source>
</evidence>
<evidence type="ECO:0000313" key="8">
    <source>
        <dbReference type="Proteomes" id="UP000192674"/>
    </source>
</evidence>
<reference evidence="7 8" key="1">
    <citation type="submission" date="2017-04" db="EMBL/GenBank/DDBJ databases">
        <authorList>
            <person name="Afonso C.L."/>
            <person name="Miller P.J."/>
            <person name="Scott M.A."/>
            <person name="Spackman E."/>
            <person name="Goraichik I."/>
            <person name="Dimitrov K.M."/>
            <person name="Suarez D.L."/>
            <person name="Swayne D.E."/>
        </authorList>
    </citation>
    <scope>NUCLEOTIDE SEQUENCE [LARGE SCALE GENOMIC DNA]</scope>
    <source>
        <strain evidence="7 8">DSM 43828</strain>
    </source>
</reference>
<keyword evidence="8" id="KW-1185">Reference proteome</keyword>
<dbReference type="Pfam" id="PF02656">
    <property type="entry name" value="DUF202"/>
    <property type="match status" value="1"/>
</dbReference>
<feature type="transmembrane region" description="Helical" evidence="5">
    <location>
        <begin position="87"/>
        <end position="109"/>
    </location>
</feature>
<dbReference type="EMBL" id="FWXV01000003">
    <property type="protein sequence ID" value="SMD10785.1"/>
    <property type="molecule type" value="Genomic_DNA"/>
</dbReference>
<keyword evidence="4 5" id="KW-0472">Membrane</keyword>
<gene>
    <name evidence="7" type="ORF">SAMN05661093_04688</name>
</gene>
<accession>A0A1W2EMC4</accession>
<evidence type="ECO:0000256" key="2">
    <source>
        <dbReference type="ARBA" id="ARBA00022692"/>
    </source>
</evidence>
<sequence length="111" mass="12321">MRPMRRQPWDPGLQVERTALAWMRTCLSLIVVALIAFRFAAHESLALALGLGAIVVPLALLALWLAWRRFRASSARLAEGRRLPDALLPVTMAIVTTLTGVLGFVYVVLER</sequence>
<evidence type="ECO:0000259" key="6">
    <source>
        <dbReference type="Pfam" id="PF02656"/>
    </source>
</evidence>
<evidence type="ECO:0000256" key="5">
    <source>
        <dbReference type="SAM" id="Phobius"/>
    </source>
</evidence>
<dbReference type="AlphaFoldDB" id="A0A1W2EMC4"/>
<keyword evidence="3 5" id="KW-1133">Transmembrane helix</keyword>
<feature type="domain" description="DUF202" evidence="6">
    <location>
        <begin position="10"/>
        <end position="74"/>
    </location>
</feature>
<dbReference type="Proteomes" id="UP000192674">
    <property type="component" value="Unassembled WGS sequence"/>
</dbReference>
<dbReference type="GO" id="GO:0012505">
    <property type="term" value="C:endomembrane system"/>
    <property type="evidence" value="ECO:0007669"/>
    <property type="project" value="UniProtKB-SubCell"/>
</dbReference>
<protein>
    <submittedName>
        <fullName evidence="7">Uncharacterized membrane protein YidH, DUF202 family</fullName>
    </submittedName>
</protein>